<feature type="domain" description="ABC transmembrane type-1" evidence="10">
    <location>
        <begin position="27"/>
        <end position="309"/>
    </location>
</feature>
<dbReference type="InterPro" id="IPR039421">
    <property type="entry name" value="Type_1_exporter"/>
</dbReference>
<sequence length="592" mass="66524">MKMNRNSSRTNMLRLLKVIFSYKRLHFIASLFMIGNSVSLLVLPFLTMRIIDSAIQEHNVDQLVQYIILYLSISIVQGGCKLMSDYTYSIIGKKIVFDLRLKIVKHLQKLTGKFHANAKAGEIIAVINNDTSMVENLSTSMIFSTVSEICTAIGVFIYLLYMQPDLLLFTILLQPILFVSQHWFNKKIVSMNNEYRDLFGQFIVHIQELIPSIIPIAILKGRKYFLTRFIQTGKNILRKGTKLEVLFSANMVVTSLISSLTTVLILGYGGFKVIDGALTIGGLIAFLQYSQKLLGPIIQMVQINMKYQQSVVSVDRIFNLLDEPIDISQDNRGYSADIKGDIEFRDVSFSYDGNKSVLNGLNLVCGKGSINALVGESGSGKSTLINLLMRFWETDEGEILLDGVNIKEFNLAYLRKSITVVSQDVFLFNDTIYNNILLDKTGVTEQQLIQAAKAADIYDYINLLPDGFHTVIGDRGVKLSGGQKQRIALARAILQDSPILILDEATSALDNITESLINENLRLFLSNKTVIIIAHRLSTVENADQIFVMREGRVIECGTHAELLHSGEYYYNLYSTNVEMKQIHQTLSLSES</sequence>
<evidence type="ECO:0000256" key="2">
    <source>
        <dbReference type="ARBA" id="ARBA00022448"/>
    </source>
</evidence>
<evidence type="ECO:0000256" key="3">
    <source>
        <dbReference type="ARBA" id="ARBA00022692"/>
    </source>
</evidence>
<gene>
    <name evidence="11" type="ORF">VK70_10590</name>
</gene>
<dbReference type="PROSITE" id="PS50893">
    <property type="entry name" value="ABC_TRANSPORTER_2"/>
    <property type="match status" value="1"/>
</dbReference>
<keyword evidence="5" id="KW-0067">ATP-binding</keyword>
<dbReference type="SUPFAM" id="SSF90123">
    <property type="entry name" value="ABC transporter transmembrane region"/>
    <property type="match status" value="1"/>
</dbReference>
<evidence type="ECO:0000256" key="8">
    <source>
        <dbReference type="SAM" id="Phobius"/>
    </source>
</evidence>
<dbReference type="GO" id="GO:0005886">
    <property type="term" value="C:plasma membrane"/>
    <property type="evidence" value="ECO:0007669"/>
    <property type="project" value="UniProtKB-SubCell"/>
</dbReference>
<protein>
    <recommendedName>
        <fullName evidence="13">ABC transporter</fullName>
    </recommendedName>
</protein>
<dbReference type="PATRIC" id="fig|1333534.5.peg.2336"/>
<evidence type="ECO:0000313" key="11">
    <source>
        <dbReference type="EMBL" id="AKG34957.1"/>
    </source>
</evidence>
<dbReference type="Pfam" id="PF00664">
    <property type="entry name" value="ABC_membrane"/>
    <property type="match status" value="1"/>
</dbReference>
<dbReference type="GO" id="GO:0005524">
    <property type="term" value="F:ATP binding"/>
    <property type="evidence" value="ECO:0007669"/>
    <property type="project" value="UniProtKB-KW"/>
</dbReference>
<evidence type="ECO:0000256" key="6">
    <source>
        <dbReference type="ARBA" id="ARBA00022989"/>
    </source>
</evidence>
<feature type="transmembrane region" description="Helical" evidence="8">
    <location>
        <begin position="27"/>
        <end position="51"/>
    </location>
</feature>
<dbReference type="GO" id="GO:0016887">
    <property type="term" value="F:ATP hydrolysis activity"/>
    <property type="evidence" value="ECO:0007669"/>
    <property type="project" value="InterPro"/>
</dbReference>
<name>A0A0F7F993_PAEDU</name>
<keyword evidence="7 8" id="KW-0472">Membrane</keyword>
<evidence type="ECO:0008006" key="13">
    <source>
        <dbReference type="Google" id="ProtNLM"/>
    </source>
</evidence>
<dbReference type="EMBL" id="CP011114">
    <property type="protein sequence ID" value="AKG34957.1"/>
    <property type="molecule type" value="Genomic_DNA"/>
</dbReference>
<evidence type="ECO:0000256" key="5">
    <source>
        <dbReference type="ARBA" id="ARBA00022840"/>
    </source>
</evidence>
<keyword evidence="3 8" id="KW-0812">Transmembrane</keyword>
<dbReference type="PROSITE" id="PS50929">
    <property type="entry name" value="ABC_TM1F"/>
    <property type="match status" value="1"/>
</dbReference>
<dbReference type="InterPro" id="IPR036640">
    <property type="entry name" value="ABC1_TM_sf"/>
</dbReference>
<evidence type="ECO:0000256" key="4">
    <source>
        <dbReference type="ARBA" id="ARBA00022741"/>
    </source>
</evidence>
<feature type="transmembrane region" description="Helical" evidence="8">
    <location>
        <begin position="63"/>
        <end position="84"/>
    </location>
</feature>
<dbReference type="InterPro" id="IPR027417">
    <property type="entry name" value="P-loop_NTPase"/>
</dbReference>
<keyword evidence="6 8" id="KW-1133">Transmembrane helix</keyword>
<evidence type="ECO:0000259" key="10">
    <source>
        <dbReference type="PROSITE" id="PS50929"/>
    </source>
</evidence>
<dbReference type="CDD" id="cd07346">
    <property type="entry name" value="ABC_6TM_exporters"/>
    <property type="match status" value="1"/>
</dbReference>
<dbReference type="HOGENOM" id="CLU_000604_84_3_9"/>
<dbReference type="AlphaFoldDB" id="A0A0F7F993"/>
<dbReference type="InterPro" id="IPR003439">
    <property type="entry name" value="ABC_transporter-like_ATP-bd"/>
</dbReference>
<dbReference type="GO" id="GO:0015421">
    <property type="term" value="F:ABC-type oligopeptide transporter activity"/>
    <property type="evidence" value="ECO:0007669"/>
    <property type="project" value="TreeGrafter"/>
</dbReference>
<keyword evidence="2" id="KW-0813">Transport</keyword>
<dbReference type="PANTHER" id="PTHR43394">
    <property type="entry name" value="ATP-DEPENDENT PERMEASE MDL1, MITOCHONDRIAL"/>
    <property type="match status" value="1"/>
</dbReference>
<dbReference type="InterPro" id="IPR017871">
    <property type="entry name" value="ABC_transporter-like_CS"/>
</dbReference>
<evidence type="ECO:0000256" key="1">
    <source>
        <dbReference type="ARBA" id="ARBA00004651"/>
    </source>
</evidence>
<evidence type="ECO:0000259" key="9">
    <source>
        <dbReference type="PROSITE" id="PS50893"/>
    </source>
</evidence>
<dbReference type="SUPFAM" id="SSF52540">
    <property type="entry name" value="P-loop containing nucleoside triphosphate hydrolases"/>
    <property type="match status" value="1"/>
</dbReference>
<feature type="transmembrane region" description="Helical" evidence="8">
    <location>
        <begin position="245"/>
        <end position="267"/>
    </location>
</feature>
<evidence type="ECO:0000256" key="7">
    <source>
        <dbReference type="ARBA" id="ARBA00023136"/>
    </source>
</evidence>
<accession>A0A0F7F993</accession>
<dbReference type="Gene3D" id="1.20.1560.10">
    <property type="entry name" value="ABC transporter type 1, transmembrane domain"/>
    <property type="match status" value="1"/>
</dbReference>
<dbReference type="InterPro" id="IPR003593">
    <property type="entry name" value="AAA+_ATPase"/>
</dbReference>
<evidence type="ECO:0000313" key="12">
    <source>
        <dbReference type="Proteomes" id="UP000034189"/>
    </source>
</evidence>
<proteinExistence type="predicted"/>
<feature type="domain" description="ABC transporter" evidence="9">
    <location>
        <begin position="342"/>
        <end position="576"/>
    </location>
</feature>
<feature type="transmembrane region" description="Helical" evidence="8">
    <location>
        <begin position="141"/>
        <end position="160"/>
    </location>
</feature>
<reference evidence="11 12" key="2">
    <citation type="journal article" date="2016" name="Genome Announc.">
        <title>Genome Sequence of a Gram-Positive Diazotroph, Paenibacillus durus Type Strain ATCC 35681.</title>
        <authorList>
            <person name="Halim M.A."/>
            <person name="Rahman A.Y."/>
            <person name="Sim K.S."/>
            <person name="Yam H.C."/>
            <person name="Rahim A.A."/>
            <person name="Ghazali A.H."/>
            <person name="Najimudin N."/>
        </authorList>
    </citation>
    <scope>NUCLEOTIDE SEQUENCE [LARGE SCALE GENOMIC DNA]</scope>
    <source>
        <strain evidence="11 12">ATCC 35681</strain>
    </source>
</reference>
<dbReference type="SMART" id="SM00382">
    <property type="entry name" value="AAA"/>
    <property type="match status" value="1"/>
</dbReference>
<dbReference type="Pfam" id="PF00005">
    <property type="entry name" value="ABC_tran"/>
    <property type="match status" value="1"/>
</dbReference>
<feature type="transmembrane region" description="Helical" evidence="8">
    <location>
        <begin position="166"/>
        <end position="184"/>
    </location>
</feature>
<dbReference type="InterPro" id="IPR011527">
    <property type="entry name" value="ABC1_TM_dom"/>
</dbReference>
<keyword evidence="4" id="KW-0547">Nucleotide-binding</keyword>
<comment type="subcellular location">
    <subcellularLocation>
        <location evidence="1">Cell membrane</location>
        <topology evidence="1">Multi-pass membrane protein</topology>
    </subcellularLocation>
</comment>
<dbReference type="FunFam" id="3.40.50.300:FF:000287">
    <property type="entry name" value="Multidrug ABC transporter ATP-binding protein"/>
    <property type="match status" value="1"/>
</dbReference>
<dbReference type="Gene3D" id="3.40.50.300">
    <property type="entry name" value="P-loop containing nucleotide triphosphate hydrolases"/>
    <property type="match status" value="1"/>
</dbReference>
<dbReference type="PANTHER" id="PTHR43394:SF1">
    <property type="entry name" value="ATP-BINDING CASSETTE SUB-FAMILY B MEMBER 10, MITOCHONDRIAL"/>
    <property type="match status" value="1"/>
</dbReference>
<reference evidence="11 12" key="1">
    <citation type="submission" date="2015-03" db="EMBL/GenBank/DDBJ databases">
        <authorList>
            <person name="Abdul Halim M."/>
        </authorList>
    </citation>
    <scope>NUCLEOTIDE SEQUENCE [LARGE SCALE GENOMIC DNA]</scope>
    <source>
        <strain evidence="11 12">ATCC 35681</strain>
    </source>
</reference>
<organism evidence="11 12">
    <name type="scientific">Paenibacillus durus ATCC 35681</name>
    <dbReference type="NCBI Taxonomy" id="1333534"/>
    <lineage>
        <taxon>Bacteria</taxon>
        <taxon>Bacillati</taxon>
        <taxon>Bacillota</taxon>
        <taxon>Bacilli</taxon>
        <taxon>Bacillales</taxon>
        <taxon>Paenibacillaceae</taxon>
        <taxon>Paenibacillus</taxon>
    </lineage>
</organism>
<dbReference type="Proteomes" id="UP000034189">
    <property type="component" value="Chromosome"/>
</dbReference>
<dbReference type="PROSITE" id="PS00211">
    <property type="entry name" value="ABC_TRANSPORTER_1"/>
    <property type="match status" value="1"/>
</dbReference>